<dbReference type="RefSeq" id="WP_213535736.1">
    <property type="nucleotide sequence ID" value="NZ_BOVQ01000005.1"/>
</dbReference>
<name>A0ABV9JHC0_9LACT</name>
<keyword evidence="2" id="KW-1185">Reference proteome</keyword>
<evidence type="ECO:0008006" key="3">
    <source>
        <dbReference type="Google" id="ProtNLM"/>
    </source>
</evidence>
<evidence type="ECO:0000313" key="2">
    <source>
        <dbReference type="Proteomes" id="UP001595987"/>
    </source>
</evidence>
<organism evidence="1 2">
    <name type="scientific">Lactococcus nasutitermitis</name>
    <dbReference type="NCBI Taxonomy" id="1652957"/>
    <lineage>
        <taxon>Bacteria</taxon>
        <taxon>Bacillati</taxon>
        <taxon>Bacillota</taxon>
        <taxon>Bacilli</taxon>
        <taxon>Lactobacillales</taxon>
        <taxon>Streptococcaceae</taxon>
        <taxon>Lactococcus</taxon>
    </lineage>
</organism>
<comment type="caution">
    <text evidence="1">The sequence shown here is derived from an EMBL/GenBank/DDBJ whole genome shotgun (WGS) entry which is preliminary data.</text>
</comment>
<dbReference type="EMBL" id="JBHSGD010000005">
    <property type="protein sequence ID" value="MFC4652729.1"/>
    <property type="molecule type" value="Genomic_DNA"/>
</dbReference>
<accession>A0ABV9JHC0</accession>
<evidence type="ECO:0000313" key="1">
    <source>
        <dbReference type="EMBL" id="MFC4652729.1"/>
    </source>
</evidence>
<sequence length="1078" mass="124287">MNNNKLLERRLEQLNALELPNGVALWSALEPMELRIVKNEATQELEVMDYNANEVIKHSSNPQTILSAILNHSAFKDYMELYLEESLSPEDLFKKLLGSEADEIKRIKRDIHALDKQFPYLSKMVEEAGIQIKPYKEMPTRVQQDIQEWEDEIDEDKLYYTTADETEGFSDLSDVLLYWYSDQDLSSGFMEKVPQGGILDDLLEQGVSREEVEGYRSILRLAERDGYLNAADLREIGVLVEEKYYAVYDTQYNDFRTLGVFETSDEAMEAAADHFVNVLEPEVYEEMGGEAHFYRSTAKEDGELLGFTAVEISAKEAELLNQASQLKYFIYYHDSYTGLGDTYKKFPSINRNRTDIYGVDLQTGQQLSGEPVKFDKRPNPLAREFLEGALGYLRINGELSVEEREEVAQLGTPVTPRTDQELNLILQNDWFKDLYDVFDDELNYFNGVKNAELTRLDIENEISNYLESHPFHLDLPTLYSLAQKGGTMGFTAPSGASEGEMDYANPETVRTIYDNLLKEQGLQETLESLGIVETKQLQKILMDHQALLTQRLDLRTWALEMMQEVEGGAEIVGELPLLKASDEIATTFYNPVYTDGKIISFSIIERGKQGYFEPIGYDMSGNEEVEFSDMDVEEIETLEQASPEEREQFQFYMDNYPRYQAKQQEELAGLRLKNLALIEEIGQFPNSMLEKDGVLSSQDSLLDKEFQLMLVQDYRKAFSQDPRIEINLPGLSFESVNNYSDTDFILFSKHRHQAVFYVGEEVEGVVDFLYRKLDATPELRTEWDKKLEWVSNFNQEKYEAIQDWMMDHLEFTEHYHESVDIPIIFNRGKYEGPDDYSSDRSYLDDTTDYWVDYEGSIAEIGYEPGEIASLEKHELPFEAVVEILEAVDLTAGKVVEMLEVEKGMKLGESILKSEAPKQSSIGYYQKVIDQTVYATGTIQGRDIEKIEYYEEQSFEAFEMSRLTDKELVALTLNLIHQIYDTTRDINEMESDDPDRQDGMNDYENEQKSYDKLSLEWESRGVNVPLRAASFDAIETEDSEPFAHYFEESLSDYLTRGAINFKEEFPLPQKDNHSSIHLK</sequence>
<gene>
    <name evidence="1" type="ORF">ACFO26_07385</name>
</gene>
<dbReference type="Proteomes" id="UP001595987">
    <property type="component" value="Unassembled WGS sequence"/>
</dbReference>
<protein>
    <recommendedName>
        <fullName evidence="3">DUF4316 domain-containing protein</fullName>
    </recommendedName>
</protein>
<reference evidence="2" key="1">
    <citation type="journal article" date="2019" name="Int. J. Syst. Evol. Microbiol.">
        <title>The Global Catalogue of Microorganisms (GCM) 10K type strain sequencing project: providing services to taxonomists for standard genome sequencing and annotation.</title>
        <authorList>
            <consortium name="The Broad Institute Genomics Platform"/>
            <consortium name="The Broad Institute Genome Sequencing Center for Infectious Disease"/>
            <person name="Wu L."/>
            <person name="Ma J."/>
        </authorList>
    </citation>
    <scope>NUCLEOTIDE SEQUENCE [LARGE SCALE GENOMIC DNA]</scope>
    <source>
        <strain evidence="2">CCUG 63287</strain>
    </source>
</reference>
<proteinExistence type="predicted"/>